<dbReference type="AlphaFoldDB" id="V6T8K4"/>
<evidence type="ECO:0000256" key="6">
    <source>
        <dbReference type="SAM" id="SignalP"/>
    </source>
</evidence>
<dbReference type="InterPro" id="IPR000742">
    <property type="entry name" value="EGF"/>
</dbReference>
<feature type="disulfide bond" evidence="5">
    <location>
        <begin position="37"/>
        <end position="46"/>
    </location>
</feature>
<keyword evidence="1 5" id="KW-0245">EGF-like domain</keyword>
<evidence type="ECO:0000256" key="3">
    <source>
        <dbReference type="ARBA" id="ARBA00022737"/>
    </source>
</evidence>
<evidence type="ECO:0000256" key="2">
    <source>
        <dbReference type="ARBA" id="ARBA00022729"/>
    </source>
</evidence>
<dbReference type="EMBL" id="AHGT01000094">
    <property type="protein sequence ID" value="ESU35198.1"/>
    <property type="molecule type" value="Genomic_DNA"/>
</dbReference>
<dbReference type="GO" id="GO:0007157">
    <property type="term" value="P:heterophilic cell-cell adhesion via plasma membrane cell adhesion molecules"/>
    <property type="evidence" value="ECO:0007669"/>
    <property type="project" value="TreeGrafter"/>
</dbReference>
<keyword evidence="2 6" id="KW-0732">Signal</keyword>
<sequence length="464" mass="48288">MLILLCAAACLAEACGTGPACVNGDCTYGDGAYFCQCRRGWAGAACDAPRAGFLKVTTSGQTPADRAVNYACLMNETECTGSSKCTYYAGAYSCDPCPAGFVSYEGECLPRGCFNTGDYSGQEATKAPCNGRGRCLLKDPGLAGLSADEYACDCYPIYRGGLCQSCDDANAIAAGSSSSDALPTCNARACQDSDGVVCSEHGDCVLDVGLDRESYHYRCKCNDGYTRVGHKCVRTECVAMIDGSPVVCGGFGNCTDEGNTGTFKCVCDSDAVQVGGFCTYSACTDESRSKICGGVGACVRNGAGYSCDCRGLATGDLCDTCTSGKSTRVGNKCVPVGCLTSNKQSSCMNKGVCVKSDGEYHCVVYSTHRLLPVVLAGGALACGRCPQISRVNSRSIFGDVRRRGLVTGRNDNHSGCREELSAFLGCSTGVSSDWMCTSVHSEIEPSCRLAGLLGRLSLFSPHGG</sequence>
<feature type="chain" id="PRO_5004751487" description="EGF-like domain-containing protein" evidence="6">
    <location>
        <begin position="17"/>
        <end position="464"/>
    </location>
</feature>
<evidence type="ECO:0000256" key="4">
    <source>
        <dbReference type="ARBA" id="ARBA00023157"/>
    </source>
</evidence>
<dbReference type="PROSITE" id="PS50026">
    <property type="entry name" value="EGF_3"/>
    <property type="match status" value="1"/>
</dbReference>
<keyword evidence="4 5" id="KW-1015">Disulfide bond</keyword>
<dbReference type="SMART" id="SM00181">
    <property type="entry name" value="EGF"/>
    <property type="match status" value="6"/>
</dbReference>
<reference evidence="9" key="1">
    <citation type="submission" date="2012-02" db="EMBL/GenBank/DDBJ databases">
        <title>Genome sequencing of Giardia lamblia Genotypes A2 and B isolates (DH and GS) and comparative analysis with the genomes of Genotypes A1 and E (WB and Pig).</title>
        <authorList>
            <person name="Adam R."/>
            <person name="Dahlstrom E."/>
            <person name="Martens C."/>
            <person name="Bruno D."/>
            <person name="Barbian K."/>
            <person name="Porcella S.F."/>
            <person name="Nash T."/>
        </authorList>
    </citation>
    <scope>NUCLEOTIDE SEQUENCE</scope>
    <source>
        <strain evidence="9">DH</strain>
    </source>
</reference>
<dbReference type="PANTHER" id="PTHR24049:SF22">
    <property type="entry name" value="DROSOPHILA CRUMBS HOMOLOG"/>
    <property type="match status" value="1"/>
</dbReference>
<keyword evidence="3" id="KW-0677">Repeat</keyword>
<feature type="domain" description="EGF-like" evidence="7">
    <location>
        <begin position="11"/>
        <end position="47"/>
    </location>
</feature>
<comment type="caution">
    <text evidence="8">The sequence shown here is derived from an EMBL/GenBank/DDBJ whole genome shotgun (WGS) entry which is preliminary data.</text>
</comment>
<evidence type="ECO:0000256" key="1">
    <source>
        <dbReference type="ARBA" id="ARBA00022536"/>
    </source>
</evidence>
<dbReference type="VEuPathDB" id="GiardiaDB:DHA2_153932"/>
<dbReference type="Proteomes" id="UP000018320">
    <property type="component" value="Unassembled WGS sequence"/>
</dbReference>
<evidence type="ECO:0000313" key="9">
    <source>
        <dbReference type="Proteomes" id="UP000018320"/>
    </source>
</evidence>
<dbReference type="PROSITE" id="PS01186">
    <property type="entry name" value="EGF_2"/>
    <property type="match status" value="2"/>
</dbReference>
<accession>V6T8K4</accession>
<dbReference type="GO" id="GO:0005886">
    <property type="term" value="C:plasma membrane"/>
    <property type="evidence" value="ECO:0007669"/>
    <property type="project" value="TreeGrafter"/>
</dbReference>
<reference evidence="8 9" key="2">
    <citation type="journal article" date="2013" name="Genome Biol. Evol.">
        <title>Genome sequencing of Giardia lamblia genotypes A2 and B isolates (DH and GS) and comparative analysis with the genomes of genotypes A1 and E (WB and Pig).</title>
        <authorList>
            <person name="Adam R.D."/>
            <person name="Dahlstrom E.W."/>
            <person name="Martens C.A."/>
            <person name="Bruno D.P."/>
            <person name="Barbian K.D."/>
            <person name="Ricklefs S.M."/>
            <person name="Hernandez M.M."/>
            <person name="Narla N.P."/>
            <person name="Patel R.B."/>
            <person name="Porcella S.F."/>
            <person name="Nash T.E."/>
        </authorList>
    </citation>
    <scope>NUCLEOTIDE SEQUENCE [LARGE SCALE GENOMIC DNA]</scope>
    <source>
        <strain evidence="8 9">DH</strain>
    </source>
</reference>
<dbReference type="GO" id="GO:0032991">
    <property type="term" value="C:protein-containing complex"/>
    <property type="evidence" value="ECO:0007669"/>
    <property type="project" value="TreeGrafter"/>
</dbReference>
<name>V6T8K4_GIAIN</name>
<organism evidence="8 9">
    <name type="scientific">Giardia intestinalis</name>
    <name type="common">Giardia lamblia</name>
    <dbReference type="NCBI Taxonomy" id="5741"/>
    <lineage>
        <taxon>Eukaryota</taxon>
        <taxon>Metamonada</taxon>
        <taxon>Diplomonadida</taxon>
        <taxon>Hexamitidae</taxon>
        <taxon>Giardiinae</taxon>
        <taxon>Giardia</taxon>
    </lineage>
</organism>
<proteinExistence type="predicted"/>
<gene>
    <name evidence="8" type="ORF">DHA2_153932</name>
</gene>
<evidence type="ECO:0000259" key="7">
    <source>
        <dbReference type="PROSITE" id="PS50026"/>
    </source>
</evidence>
<dbReference type="Gene3D" id="2.10.25.10">
    <property type="entry name" value="Laminin"/>
    <property type="match status" value="2"/>
</dbReference>
<feature type="signal peptide" evidence="6">
    <location>
        <begin position="1"/>
        <end position="16"/>
    </location>
</feature>
<dbReference type="InterPro" id="IPR051022">
    <property type="entry name" value="Notch_Cell-Fate_Det"/>
</dbReference>
<dbReference type="PROSITE" id="PS00022">
    <property type="entry name" value="EGF_1"/>
    <property type="match status" value="3"/>
</dbReference>
<evidence type="ECO:0000256" key="5">
    <source>
        <dbReference type="PROSITE-ProRule" id="PRU00076"/>
    </source>
</evidence>
<evidence type="ECO:0000313" key="8">
    <source>
        <dbReference type="EMBL" id="ESU35198.1"/>
    </source>
</evidence>
<comment type="caution">
    <text evidence="5">Lacks conserved residue(s) required for the propagation of feature annotation.</text>
</comment>
<protein>
    <recommendedName>
        <fullName evidence="7">EGF-like domain-containing protein</fullName>
    </recommendedName>
</protein>
<dbReference type="GO" id="GO:0045197">
    <property type="term" value="P:establishment or maintenance of epithelial cell apical/basal polarity"/>
    <property type="evidence" value="ECO:0007669"/>
    <property type="project" value="TreeGrafter"/>
</dbReference>
<dbReference type="PANTHER" id="PTHR24049">
    <property type="entry name" value="CRUMBS FAMILY MEMBER"/>
    <property type="match status" value="1"/>
</dbReference>
<dbReference type="VEuPathDB" id="GiardiaDB:GL50803_00113836"/>